<comment type="catalytic activity">
    <reaction evidence="3">
        <text>a uridine in RNA = a pseudouridine in RNA</text>
        <dbReference type="Rhea" id="RHEA:48348"/>
        <dbReference type="Rhea" id="RHEA-COMP:12068"/>
        <dbReference type="Rhea" id="RHEA-COMP:12069"/>
        <dbReference type="ChEBI" id="CHEBI:65314"/>
        <dbReference type="ChEBI" id="CHEBI:65315"/>
    </reaction>
</comment>
<dbReference type="InterPro" id="IPR006225">
    <property type="entry name" value="PsdUridine_synth_RluC/D"/>
</dbReference>
<dbReference type="GO" id="GO:0000455">
    <property type="term" value="P:enzyme-directed rRNA pseudouridine synthesis"/>
    <property type="evidence" value="ECO:0007669"/>
    <property type="project" value="TreeGrafter"/>
</dbReference>
<dbReference type="AlphaFoldDB" id="A0A1F8EWR8"/>
<dbReference type="PANTHER" id="PTHR21600">
    <property type="entry name" value="MITOCHONDRIAL RNA PSEUDOURIDINE SYNTHASE"/>
    <property type="match status" value="1"/>
</dbReference>
<evidence type="ECO:0000256" key="1">
    <source>
        <dbReference type="ARBA" id="ARBA00010876"/>
    </source>
</evidence>
<dbReference type="STRING" id="1802668.A2831_02055"/>
<evidence type="ECO:0000256" key="3">
    <source>
        <dbReference type="RuleBase" id="RU362028"/>
    </source>
</evidence>
<dbReference type="PANTHER" id="PTHR21600:SF87">
    <property type="entry name" value="RNA PSEUDOURIDYLATE SYNTHASE DOMAIN-CONTAINING PROTEIN 1"/>
    <property type="match status" value="1"/>
</dbReference>
<dbReference type="SUPFAM" id="SSF55120">
    <property type="entry name" value="Pseudouridine synthase"/>
    <property type="match status" value="1"/>
</dbReference>
<dbReference type="EC" id="5.4.99.-" evidence="3"/>
<sequence>MEIPIIYEDGDFLIIDKPSGLLTHPVNREDKSPSVVGWVLEKYPEIAHVHDEYGASVGEWVDLRPGIVHRLDRETSGLLLIAKTQPSFNYLKNLFAERKIKKSYLALVYGHLKNQRGVIDAPLGKVVDRSGQGRQTTRINAKNKLKEKAAVTEYEVHEEYLDYSLVEARPQTGRTHQIRAHLKSIGHPVVCDRIYAGKKMVCPFELGRLFLHAAKLSFVSPAGSAITVESDLPKELDNFLQTLPKKQK</sequence>
<comment type="function">
    <text evidence="3">Responsible for synthesis of pseudouridine from uracil.</text>
</comment>
<protein>
    <recommendedName>
        <fullName evidence="3">Pseudouridine synthase</fullName>
        <ecNumber evidence="3">5.4.99.-</ecNumber>
    </recommendedName>
</protein>
<dbReference type="GO" id="GO:0009982">
    <property type="term" value="F:pseudouridine synthase activity"/>
    <property type="evidence" value="ECO:0007669"/>
    <property type="project" value="InterPro"/>
</dbReference>
<dbReference type="GO" id="GO:0140098">
    <property type="term" value="F:catalytic activity, acting on RNA"/>
    <property type="evidence" value="ECO:0007669"/>
    <property type="project" value="UniProtKB-ARBA"/>
</dbReference>
<evidence type="ECO:0000259" key="4">
    <source>
        <dbReference type="Pfam" id="PF00849"/>
    </source>
</evidence>
<evidence type="ECO:0000256" key="2">
    <source>
        <dbReference type="PIRSR" id="PIRSR606225-1"/>
    </source>
</evidence>
<gene>
    <name evidence="5" type="ORF">A2831_02055</name>
</gene>
<dbReference type="Pfam" id="PF00849">
    <property type="entry name" value="PseudoU_synth_2"/>
    <property type="match status" value="1"/>
</dbReference>
<comment type="caution">
    <text evidence="5">The sequence shown here is derived from an EMBL/GenBank/DDBJ whole genome shotgun (WGS) entry which is preliminary data.</text>
</comment>
<organism evidence="5 6">
    <name type="scientific">Candidatus Yanofskybacteria bacterium RIFCSPHIGHO2_01_FULL_44_17</name>
    <dbReference type="NCBI Taxonomy" id="1802668"/>
    <lineage>
        <taxon>Bacteria</taxon>
        <taxon>Candidatus Yanofskyibacteriota</taxon>
    </lineage>
</organism>
<dbReference type="EMBL" id="MGJI01000017">
    <property type="protein sequence ID" value="OGN04800.1"/>
    <property type="molecule type" value="Genomic_DNA"/>
</dbReference>
<reference evidence="5 6" key="1">
    <citation type="journal article" date="2016" name="Nat. Commun.">
        <title>Thousands of microbial genomes shed light on interconnected biogeochemical processes in an aquifer system.</title>
        <authorList>
            <person name="Anantharaman K."/>
            <person name="Brown C.T."/>
            <person name="Hug L.A."/>
            <person name="Sharon I."/>
            <person name="Castelle C.J."/>
            <person name="Probst A.J."/>
            <person name="Thomas B.C."/>
            <person name="Singh A."/>
            <person name="Wilkins M.J."/>
            <person name="Karaoz U."/>
            <person name="Brodie E.L."/>
            <person name="Williams K.H."/>
            <person name="Hubbard S.S."/>
            <person name="Banfield J.F."/>
        </authorList>
    </citation>
    <scope>NUCLEOTIDE SEQUENCE [LARGE SCALE GENOMIC DNA]</scope>
</reference>
<dbReference type="CDD" id="cd02869">
    <property type="entry name" value="PseudoU_synth_RluA_like"/>
    <property type="match status" value="1"/>
</dbReference>
<proteinExistence type="inferred from homology"/>
<dbReference type="Proteomes" id="UP000177507">
    <property type="component" value="Unassembled WGS sequence"/>
</dbReference>
<feature type="domain" description="Pseudouridine synthase RsuA/RluA-like" evidence="4">
    <location>
        <begin position="11"/>
        <end position="183"/>
    </location>
</feature>
<name>A0A1F8EWR8_9BACT</name>
<dbReference type="GO" id="GO:0003723">
    <property type="term" value="F:RNA binding"/>
    <property type="evidence" value="ECO:0007669"/>
    <property type="project" value="InterPro"/>
</dbReference>
<feature type="active site" evidence="2">
    <location>
        <position position="72"/>
    </location>
</feature>
<dbReference type="InterPro" id="IPR020103">
    <property type="entry name" value="PsdUridine_synth_cat_dom_sf"/>
</dbReference>
<dbReference type="InterPro" id="IPR006145">
    <property type="entry name" value="PsdUridine_synth_RsuA/RluA"/>
</dbReference>
<keyword evidence="3" id="KW-0413">Isomerase</keyword>
<dbReference type="InterPro" id="IPR006224">
    <property type="entry name" value="PsdUridine_synth_RluA-like_CS"/>
</dbReference>
<accession>A0A1F8EWR8</accession>
<comment type="similarity">
    <text evidence="1 3">Belongs to the pseudouridine synthase RluA family.</text>
</comment>
<dbReference type="InterPro" id="IPR050188">
    <property type="entry name" value="RluA_PseudoU_synthase"/>
</dbReference>
<dbReference type="NCBIfam" id="TIGR00005">
    <property type="entry name" value="rluA_subfam"/>
    <property type="match status" value="1"/>
</dbReference>
<evidence type="ECO:0000313" key="6">
    <source>
        <dbReference type="Proteomes" id="UP000177507"/>
    </source>
</evidence>
<dbReference type="PROSITE" id="PS01129">
    <property type="entry name" value="PSI_RLU"/>
    <property type="match status" value="1"/>
</dbReference>
<dbReference type="Gene3D" id="3.30.2350.10">
    <property type="entry name" value="Pseudouridine synthase"/>
    <property type="match status" value="1"/>
</dbReference>
<evidence type="ECO:0000313" key="5">
    <source>
        <dbReference type="EMBL" id="OGN04800.1"/>
    </source>
</evidence>